<dbReference type="RefSeq" id="WP_045957085.1">
    <property type="nucleotide sequence ID" value="NZ_JXXV01000036.1"/>
</dbReference>
<protein>
    <submittedName>
        <fullName evidence="2">Glycerophosphodiester phosphodiesterase</fullName>
    </submittedName>
</protein>
<dbReference type="Pfam" id="PF03009">
    <property type="entry name" value="GDPD"/>
    <property type="match status" value="1"/>
</dbReference>
<gene>
    <name evidence="2" type="ORF">TW81_17770</name>
</gene>
<dbReference type="GO" id="GO:0006629">
    <property type="term" value="P:lipid metabolic process"/>
    <property type="evidence" value="ECO:0007669"/>
    <property type="project" value="InterPro"/>
</dbReference>
<dbReference type="Gene3D" id="3.20.20.190">
    <property type="entry name" value="Phosphatidylinositol (PI) phosphodiesterase"/>
    <property type="match status" value="1"/>
</dbReference>
<accession>A0A0F4NFD5</accession>
<keyword evidence="3" id="KW-1185">Reference proteome</keyword>
<dbReference type="PANTHER" id="PTHR46211">
    <property type="entry name" value="GLYCEROPHOSPHORYL DIESTER PHOSPHODIESTERASE"/>
    <property type="match status" value="1"/>
</dbReference>
<sequence>MIIVGHRGVAGRYPENTRASIEAAIELGLNWVEVDVQPTKDGHLVICHDHRIDRCSNGKGRIDSMNLEELQGYDFGAWFDDKFTGEPILTLGDLLELSNTHDLKLNLELKIDRHDPQSVCQLLKHQLEAHNITPDQIVLSSFNHELIRQLHRRLPNFRLGVLCERLNKKTKALLKEVGAYSCNIHYRWANRKLIERLHAEGFQVWSYTVNNPSALTHLTDLDAIFSDYPERFLPW</sequence>
<dbReference type="GO" id="GO:0008081">
    <property type="term" value="F:phosphoric diester hydrolase activity"/>
    <property type="evidence" value="ECO:0007669"/>
    <property type="project" value="InterPro"/>
</dbReference>
<proteinExistence type="predicted"/>
<evidence type="ECO:0000313" key="2">
    <source>
        <dbReference type="EMBL" id="KJY81558.1"/>
    </source>
</evidence>
<dbReference type="InterPro" id="IPR017946">
    <property type="entry name" value="PLC-like_Pdiesterase_TIM-brl"/>
</dbReference>
<evidence type="ECO:0000259" key="1">
    <source>
        <dbReference type="PROSITE" id="PS51704"/>
    </source>
</evidence>
<dbReference type="EMBL" id="JXXV01000036">
    <property type="protein sequence ID" value="KJY81558.1"/>
    <property type="molecule type" value="Genomic_DNA"/>
</dbReference>
<dbReference type="PROSITE" id="PS51704">
    <property type="entry name" value="GP_PDE"/>
    <property type="match status" value="1"/>
</dbReference>
<dbReference type="STRING" id="579748.TW81_17770"/>
<name>A0A0F4NFD5_9VIBR</name>
<dbReference type="AlphaFoldDB" id="A0A0F4NFD5"/>
<dbReference type="PATRIC" id="fig|579748.3.peg.3667"/>
<dbReference type="SUPFAM" id="SSF51695">
    <property type="entry name" value="PLC-like phosphodiesterases"/>
    <property type="match status" value="1"/>
</dbReference>
<dbReference type="OrthoDB" id="9795622at2"/>
<comment type="caution">
    <text evidence="2">The sequence shown here is derived from an EMBL/GenBank/DDBJ whole genome shotgun (WGS) entry which is preliminary data.</text>
</comment>
<feature type="domain" description="GP-PDE" evidence="1">
    <location>
        <begin position="1"/>
        <end position="235"/>
    </location>
</feature>
<reference evidence="2 3" key="1">
    <citation type="journal article" date="2015" name="BMC Genomics">
        <title>Genome mining reveals unlocked bioactive potential of marine Gram-negative bacteria.</title>
        <authorList>
            <person name="Machado H."/>
            <person name="Sonnenschein E.C."/>
            <person name="Melchiorsen J."/>
            <person name="Gram L."/>
        </authorList>
    </citation>
    <scope>NUCLEOTIDE SEQUENCE [LARGE SCALE GENOMIC DNA]</scope>
    <source>
        <strain evidence="2 3">S2757</strain>
    </source>
</reference>
<dbReference type="InterPro" id="IPR030395">
    <property type="entry name" value="GP_PDE_dom"/>
</dbReference>
<evidence type="ECO:0000313" key="3">
    <source>
        <dbReference type="Proteomes" id="UP000033673"/>
    </source>
</evidence>
<organism evidence="2 3">
    <name type="scientific">Vibrio galatheae</name>
    <dbReference type="NCBI Taxonomy" id="579748"/>
    <lineage>
        <taxon>Bacteria</taxon>
        <taxon>Pseudomonadati</taxon>
        <taxon>Pseudomonadota</taxon>
        <taxon>Gammaproteobacteria</taxon>
        <taxon>Vibrionales</taxon>
        <taxon>Vibrionaceae</taxon>
        <taxon>Vibrio</taxon>
    </lineage>
</organism>
<dbReference type="Proteomes" id="UP000033673">
    <property type="component" value="Unassembled WGS sequence"/>
</dbReference>
<dbReference type="PANTHER" id="PTHR46211:SF1">
    <property type="entry name" value="GLYCEROPHOSPHODIESTER PHOSPHODIESTERASE, CYTOPLASMIC"/>
    <property type="match status" value="1"/>
</dbReference>